<accession>A0A4R5AI23</accession>
<feature type="region of interest" description="Disordered" evidence="1">
    <location>
        <begin position="1"/>
        <end position="25"/>
    </location>
</feature>
<evidence type="ECO:0000313" key="5">
    <source>
        <dbReference type="Proteomes" id="UP000295217"/>
    </source>
</evidence>
<feature type="compositionally biased region" description="Pro residues" evidence="1">
    <location>
        <begin position="319"/>
        <end position="337"/>
    </location>
</feature>
<reference evidence="4 5" key="1">
    <citation type="submission" date="2019-02" db="EMBL/GenBank/DDBJ databases">
        <title>Draft genome sequences of novel Actinobacteria.</title>
        <authorList>
            <person name="Sahin N."/>
            <person name="Ay H."/>
            <person name="Saygin H."/>
        </authorList>
    </citation>
    <scope>NUCLEOTIDE SEQUENCE [LARGE SCALE GENOMIC DNA]</scope>
    <source>
        <strain evidence="4 5">8K307</strain>
    </source>
</reference>
<name>A0A4R5AI23_9ACTN</name>
<organism evidence="4 5">
    <name type="scientific">Jiangella aurantiaca</name>
    <dbReference type="NCBI Taxonomy" id="2530373"/>
    <lineage>
        <taxon>Bacteria</taxon>
        <taxon>Bacillati</taxon>
        <taxon>Actinomycetota</taxon>
        <taxon>Actinomycetes</taxon>
        <taxon>Jiangellales</taxon>
        <taxon>Jiangellaceae</taxon>
        <taxon>Jiangella</taxon>
    </lineage>
</organism>
<evidence type="ECO:0000256" key="1">
    <source>
        <dbReference type="SAM" id="MobiDB-lite"/>
    </source>
</evidence>
<dbReference type="InterPro" id="IPR025565">
    <property type="entry name" value="DUF4328"/>
</dbReference>
<feature type="compositionally biased region" description="Polar residues" evidence="1">
    <location>
        <begin position="292"/>
        <end position="302"/>
    </location>
</feature>
<sequence>MSFYDHPDQQRGSAQWTPPPPAGEPSSLGGLRTALTVLFVVISLASVLSIAAYAGRIGYVDDVVESGSIDPGRAEDADAFVGVAVLLWVLLFLAIAAVFIVWQYRHAKNARLLGAQGGVSGPGWAIGGWFIPLANLVIPAINLYGNGRVSGTEGRYGAATERRGPAVVVAWAVCWGLAASLERGAQASIPDSVSADYLDRLQSADGLALAANIGYIAAAVLAIVMVRTLTTRQEAALAARTALGGGQPYAAWPAAPPGAPYGYGQPPSPGSPYGQPPAGQNPPPQATPYGWSPQQPGQTPAGQNPPPSPFAQGAGDPAPSEPDGPPRPPAPPPVPPS</sequence>
<keyword evidence="5" id="KW-1185">Reference proteome</keyword>
<evidence type="ECO:0000259" key="3">
    <source>
        <dbReference type="Pfam" id="PF14219"/>
    </source>
</evidence>
<feature type="transmembrane region" description="Helical" evidence="2">
    <location>
        <begin position="79"/>
        <end position="102"/>
    </location>
</feature>
<keyword evidence="2" id="KW-1133">Transmembrane helix</keyword>
<gene>
    <name evidence="4" type="ORF">E1262_08145</name>
</gene>
<feature type="region of interest" description="Disordered" evidence="1">
    <location>
        <begin position="260"/>
        <end position="337"/>
    </location>
</feature>
<evidence type="ECO:0000313" key="4">
    <source>
        <dbReference type="EMBL" id="TDD71076.1"/>
    </source>
</evidence>
<feature type="compositionally biased region" description="Low complexity" evidence="1">
    <location>
        <begin position="260"/>
        <end position="278"/>
    </location>
</feature>
<feature type="transmembrane region" description="Helical" evidence="2">
    <location>
        <begin position="35"/>
        <end position="59"/>
    </location>
</feature>
<dbReference type="AlphaFoldDB" id="A0A4R5AI23"/>
<feature type="transmembrane region" description="Helical" evidence="2">
    <location>
        <begin position="123"/>
        <end position="144"/>
    </location>
</feature>
<proteinExistence type="predicted"/>
<dbReference type="EMBL" id="SMLB01000007">
    <property type="protein sequence ID" value="TDD71076.1"/>
    <property type="molecule type" value="Genomic_DNA"/>
</dbReference>
<dbReference type="Proteomes" id="UP000295217">
    <property type="component" value="Unassembled WGS sequence"/>
</dbReference>
<evidence type="ECO:0000256" key="2">
    <source>
        <dbReference type="SAM" id="Phobius"/>
    </source>
</evidence>
<comment type="caution">
    <text evidence="4">The sequence shown here is derived from an EMBL/GenBank/DDBJ whole genome shotgun (WGS) entry which is preliminary data.</text>
</comment>
<keyword evidence="2" id="KW-0812">Transmembrane</keyword>
<protein>
    <submittedName>
        <fullName evidence="4">DUF4328 domain-containing protein</fullName>
    </submittedName>
</protein>
<keyword evidence="2" id="KW-0472">Membrane</keyword>
<dbReference type="Pfam" id="PF14219">
    <property type="entry name" value="DUF4328"/>
    <property type="match status" value="1"/>
</dbReference>
<dbReference type="RefSeq" id="WP_132102627.1">
    <property type="nucleotide sequence ID" value="NZ_SMLB01000007.1"/>
</dbReference>
<feature type="domain" description="DUF4328" evidence="3">
    <location>
        <begin position="68"/>
        <end position="230"/>
    </location>
</feature>
<feature type="transmembrane region" description="Helical" evidence="2">
    <location>
        <begin position="207"/>
        <end position="226"/>
    </location>
</feature>
<dbReference type="OrthoDB" id="4174975at2"/>